<keyword evidence="4" id="KW-1278">Translocase</keyword>
<dbReference type="Pfam" id="PF00005">
    <property type="entry name" value="ABC_tran"/>
    <property type="match status" value="1"/>
</dbReference>
<evidence type="ECO:0000256" key="4">
    <source>
        <dbReference type="ARBA" id="ARBA00022967"/>
    </source>
</evidence>
<dbReference type="InterPro" id="IPR027417">
    <property type="entry name" value="P-loop_NTPase"/>
</dbReference>
<sequence>MLKLLNISASYQDIPILENIYLNISSKLFYGIIGPNGAGKTTLLKIMTGIKGPDAGEVLLQGKKINRFAKKEVAKIMAVVPQSSFVPPLFTVEDVVSMGRYPFQQLRFSDSDADRRCVDEAMEKTGINGLRHRRINELSGGQRQEVIIARALAQTPQILMLDEPTANLDIKHQMKILHLTSALVRNEGMAAVMVIHDLNLAARFCDRLILLHDKKILTMGTPETVLTPAHLKTAYGVETSVGENPLTRSLEVTVLDKKGAVHESVKQCVNY</sequence>
<dbReference type="GO" id="GO:0016887">
    <property type="term" value="F:ATP hydrolysis activity"/>
    <property type="evidence" value="ECO:0007669"/>
    <property type="project" value="InterPro"/>
</dbReference>
<dbReference type="AlphaFoldDB" id="A0A1W2DEG3"/>
<evidence type="ECO:0000256" key="5">
    <source>
        <dbReference type="ARBA" id="ARBA00037066"/>
    </source>
</evidence>
<evidence type="ECO:0000313" key="7">
    <source>
        <dbReference type="EMBL" id="SMC95446.1"/>
    </source>
</evidence>
<keyword evidence="8" id="KW-1185">Reference proteome</keyword>
<dbReference type="CDD" id="cd03214">
    <property type="entry name" value="ABC_Iron-Siderophores_B12_Hemin"/>
    <property type="match status" value="1"/>
</dbReference>
<evidence type="ECO:0000313" key="8">
    <source>
        <dbReference type="Proteomes" id="UP000192418"/>
    </source>
</evidence>
<evidence type="ECO:0000256" key="3">
    <source>
        <dbReference type="ARBA" id="ARBA00022840"/>
    </source>
</evidence>
<proteinExistence type="predicted"/>
<evidence type="ECO:0000256" key="2">
    <source>
        <dbReference type="ARBA" id="ARBA00022741"/>
    </source>
</evidence>
<dbReference type="OrthoDB" id="9809450at2"/>
<dbReference type="FunFam" id="3.40.50.300:FF:000134">
    <property type="entry name" value="Iron-enterobactin ABC transporter ATP-binding protein"/>
    <property type="match status" value="1"/>
</dbReference>
<dbReference type="EMBL" id="FWXY01000017">
    <property type="protein sequence ID" value="SMC95446.1"/>
    <property type="molecule type" value="Genomic_DNA"/>
</dbReference>
<dbReference type="SUPFAM" id="SSF52540">
    <property type="entry name" value="P-loop containing nucleoside triphosphate hydrolases"/>
    <property type="match status" value="1"/>
</dbReference>
<dbReference type="PANTHER" id="PTHR42794">
    <property type="entry name" value="HEMIN IMPORT ATP-BINDING PROTEIN HMUV"/>
    <property type="match status" value="1"/>
</dbReference>
<dbReference type="SMART" id="SM00382">
    <property type="entry name" value="AAA"/>
    <property type="match status" value="1"/>
</dbReference>
<dbReference type="RefSeq" id="WP_084070191.1">
    <property type="nucleotide sequence ID" value="NZ_FWXY01000017.1"/>
</dbReference>
<feature type="domain" description="ABC transporter" evidence="6">
    <location>
        <begin position="2"/>
        <end position="238"/>
    </location>
</feature>
<keyword evidence="3 7" id="KW-0067">ATP-binding</keyword>
<dbReference type="Gene3D" id="3.40.50.300">
    <property type="entry name" value="P-loop containing nucleotide triphosphate hydrolases"/>
    <property type="match status" value="1"/>
</dbReference>
<dbReference type="STRING" id="1121400.SAMN02746065_11710"/>
<evidence type="ECO:0000259" key="6">
    <source>
        <dbReference type="PROSITE" id="PS50893"/>
    </source>
</evidence>
<protein>
    <submittedName>
        <fullName evidence="7">Iron complex transport system ATP-binding protein</fullName>
    </submittedName>
</protein>
<dbReference type="Proteomes" id="UP000192418">
    <property type="component" value="Unassembled WGS sequence"/>
</dbReference>
<organism evidence="7 8">
    <name type="scientific">Desulfocicer vacuolatum DSM 3385</name>
    <dbReference type="NCBI Taxonomy" id="1121400"/>
    <lineage>
        <taxon>Bacteria</taxon>
        <taxon>Pseudomonadati</taxon>
        <taxon>Thermodesulfobacteriota</taxon>
        <taxon>Desulfobacteria</taxon>
        <taxon>Desulfobacterales</taxon>
        <taxon>Desulfobacteraceae</taxon>
        <taxon>Desulfocicer</taxon>
    </lineage>
</organism>
<dbReference type="InterPro" id="IPR003593">
    <property type="entry name" value="AAA+_ATPase"/>
</dbReference>
<name>A0A1W2DEG3_9BACT</name>
<dbReference type="InterPro" id="IPR003439">
    <property type="entry name" value="ABC_transporter-like_ATP-bd"/>
</dbReference>
<dbReference type="PROSITE" id="PS50893">
    <property type="entry name" value="ABC_TRANSPORTER_2"/>
    <property type="match status" value="1"/>
</dbReference>
<accession>A0A1W2DEG3</accession>
<comment type="function">
    <text evidence="5">Part of the ABC transporter complex HmuTUV involved in hemin import. Responsible for energy coupling to the transport system.</text>
</comment>
<keyword evidence="1" id="KW-0813">Transport</keyword>
<keyword evidence="2" id="KW-0547">Nucleotide-binding</keyword>
<evidence type="ECO:0000256" key="1">
    <source>
        <dbReference type="ARBA" id="ARBA00022448"/>
    </source>
</evidence>
<dbReference type="PANTHER" id="PTHR42794:SF1">
    <property type="entry name" value="HEMIN IMPORT ATP-BINDING PROTEIN HMUV"/>
    <property type="match status" value="1"/>
</dbReference>
<dbReference type="GO" id="GO:0005524">
    <property type="term" value="F:ATP binding"/>
    <property type="evidence" value="ECO:0007669"/>
    <property type="project" value="UniProtKB-KW"/>
</dbReference>
<reference evidence="7 8" key="1">
    <citation type="submission" date="2017-04" db="EMBL/GenBank/DDBJ databases">
        <authorList>
            <person name="Afonso C.L."/>
            <person name="Miller P.J."/>
            <person name="Scott M.A."/>
            <person name="Spackman E."/>
            <person name="Goraichik I."/>
            <person name="Dimitrov K.M."/>
            <person name="Suarez D.L."/>
            <person name="Swayne D.E."/>
        </authorList>
    </citation>
    <scope>NUCLEOTIDE SEQUENCE [LARGE SCALE GENOMIC DNA]</scope>
    <source>
        <strain evidence="7 8">DSM 3385</strain>
    </source>
</reference>
<gene>
    <name evidence="7" type="ORF">SAMN02746065_11710</name>
</gene>